<dbReference type="InterPro" id="IPR007891">
    <property type="entry name" value="CHASE3"/>
</dbReference>
<dbReference type="PANTHER" id="PTHR32089">
    <property type="entry name" value="METHYL-ACCEPTING CHEMOTAXIS PROTEIN MCPB"/>
    <property type="match status" value="1"/>
</dbReference>
<dbReference type="Pfam" id="PF00015">
    <property type="entry name" value="MCPsignal"/>
    <property type="match status" value="1"/>
</dbReference>
<dbReference type="SMART" id="SM00283">
    <property type="entry name" value="MA"/>
    <property type="match status" value="1"/>
</dbReference>
<comment type="similarity">
    <text evidence="2">Belongs to the methyl-accepting chemotaxis (MCP) protein family.</text>
</comment>
<evidence type="ECO:0000256" key="1">
    <source>
        <dbReference type="ARBA" id="ARBA00023224"/>
    </source>
</evidence>
<accession>A0A6G9VUS5</accession>
<dbReference type="GO" id="GO:0006935">
    <property type="term" value="P:chemotaxis"/>
    <property type="evidence" value="ECO:0007669"/>
    <property type="project" value="InterPro"/>
</dbReference>
<dbReference type="InterPro" id="IPR004090">
    <property type="entry name" value="Chemotax_Me-accpt_rcpt"/>
</dbReference>
<name>A0A1Y0HKL4_9BACT</name>
<evidence type="ECO:0000313" key="3">
    <source>
        <dbReference type="EMBL" id="ARU47914.1"/>
    </source>
</evidence>
<gene>
    <name evidence="3" type="ORF">Sdiek1_0746</name>
</gene>
<dbReference type="AlphaFoldDB" id="A0A1Y0HKL4"/>
<evidence type="ECO:0000313" key="4">
    <source>
        <dbReference type="Proteomes" id="UP000196005"/>
    </source>
</evidence>
<protein>
    <submittedName>
        <fullName evidence="3">Methyl-accepting chemotaxis protein McpP</fullName>
    </submittedName>
</protein>
<dbReference type="PROSITE" id="PS50111">
    <property type="entry name" value="CHEMOTAXIS_TRANSDUC_2"/>
    <property type="match status" value="1"/>
</dbReference>
<dbReference type="OrthoDB" id="9179351at2"/>
<dbReference type="PANTHER" id="PTHR32089:SF114">
    <property type="entry name" value="METHYL-ACCEPTING CHEMOTAXIS PROTEIN MCPB"/>
    <property type="match status" value="1"/>
</dbReference>
<dbReference type="RefSeq" id="WP_087437943.1">
    <property type="nucleotide sequence ID" value="NZ_CP021416.1"/>
</dbReference>
<dbReference type="SUPFAM" id="SSF58104">
    <property type="entry name" value="Methyl-accepting chemotaxis protein (MCP) signaling domain"/>
    <property type="match status" value="1"/>
</dbReference>
<dbReference type="EMBL" id="CP021416">
    <property type="protein sequence ID" value="ARU47914.1"/>
    <property type="molecule type" value="Genomic_DNA"/>
</dbReference>
<keyword evidence="4" id="KW-1185">Reference proteome</keyword>
<proteinExistence type="inferred from homology"/>
<dbReference type="GO" id="GO:0004888">
    <property type="term" value="F:transmembrane signaling receptor activity"/>
    <property type="evidence" value="ECO:0007669"/>
    <property type="project" value="InterPro"/>
</dbReference>
<dbReference type="InterPro" id="IPR004089">
    <property type="entry name" value="MCPsignal_dom"/>
</dbReference>
<dbReference type="GO" id="GO:0007165">
    <property type="term" value="P:signal transduction"/>
    <property type="evidence" value="ECO:0007669"/>
    <property type="project" value="UniProtKB-KW"/>
</dbReference>
<keyword evidence="1" id="KW-0807">Transducer</keyword>
<evidence type="ECO:0000256" key="2">
    <source>
        <dbReference type="ARBA" id="ARBA00029447"/>
    </source>
</evidence>
<dbReference type="PRINTS" id="PR00260">
    <property type="entry name" value="CHEMTRNSDUCR"/>
</dbReference>
<dbReference type="KEGG" id="suls:Sdiek1_0746"/>
<dbReference type="Proteomes" id="UP000196005">
    <property type="component" value="Chromosome"/>
</dbReference>
<reference evidence="4" key="1">
    <citation type="submission" date="2017-05" db="EMBL/GenBank/DDBJ databases">
        <title>Dechlorination kinetics govern the competition between two new strains of the genus Sulfurospirillum.</title>
        <authorList>
            <person name="Buttet G.F."/>
            <person name="Murray A.M."/>
            <person name="Goris T."/>
            <person name="Burion M."/>
            <person name="Lin B."/>
            <person name="Rolle M."/>
            <person name="Maillard J."/>
        </authorList>
    </citation>
    <scope>NUCLEOTIDE SEQUENCE [LARGE SCALE GENOMIC DNA]</scope>
    <source>
        <strain evidence="4">SL2-1</strain>
    </source>
</reference>
<accession>A0A1Y0HKL4</accession>
<dbReference type="Pfam" id="PF05227">
    <property type="entry name" value="CHASE3"/>
    <property type="match status" value="1"/>
</dbReference>
<sequence length="536" mass="58795">MLSKIKVKLIFLFVILCVGFGIIGFDTIKMGSDAKGVAVRFQALQRLEADVLTCMMDLRGFQLLGNPKMLEHYEQSYQKSSQTIDKLATIFLSKVNQEKIAAIKKNFEEWHTMNVPRVKILAQYGKGVNDPTFEQYHPAEHATLNTLTQESAVHFDTLVEQLQSLTKSVEKTNFARLDTDEWVNKIALVIILMVVSVAFMMIARSIHRSVAEAQSKCEQMRQSKALNMSLQISSHDEISETMQTVNALLNEIATAIAQAKDNAAENASVAEELSSTSLEIGKRAEEEANVVKETTKEAETVALEIERTSADVTRVKETIYTAQKSLLLAQNLLNETIAQLDDTVHAESDINARLNQLSQDTDQVKSVLDVISDIAEQTNLLALNAAIEAARAGEHGRGFAVVADEVRKLAERTQKSLVETNATINVIVQSIQDICGQMNHNAKRIHDLGAFSVKVSTQTGDAVSLLDESAHAADGVVAKAENNVKRINTAVIHKIEAINSLSSSNARSVEEIAAAAEHLARLSESLSLTLAQFKTA</sequence>
<organism evidence="3 4">
    <name type="scientific">Sulfurospirillum diekertiae</name>
    <dbReference type="NCBI Taxonomy" id="1854492"/>
    <lineage>
        <taxon>Bacteria</taxon>
        <taxon>Pseudomonadati</taxon>
        <taxon>Campylobacterota</taxon>
        <taxon>Epsilonproteobacteria</taxon>
        <taxon>Campylobacterales</taxon>
        <taxon>Sulfurospirillaceae</taxon>
        <taxon>Sulfurospirillum</taxon>
    </lineage>
</organism>
<dbReference type="GO" id="GO:0016020">
    <property type="term" value="C:membrane"/>
    <property type="evidence" value="ECO:0007669"/>
    <property type="project" value="InterPro"/>
</dbReference>
<dbReference type="Gene3D" id="1.10.287.950">
    <property type="entry name" value="Methyl-accepting chemotaxis protein"/>
    <property type="match status" value="1"/>
</dbReference>